<organism evidence="1 2">
    <name type="scientific">Pseudomonas capsici</name>
    <dbReference type="NCBI Taxonomy" id="2810614"/>
    <lineage>
        <taxon>Bacteria</taxon>
        <taxon>Pseudomonadati</taxon>
        <taxon>Pseudomonadota</taxon>
        <taxon>Gammaproteobacteria</taxon>
        <taxon>Pseudomonadales</taxon>
        <taxon>Pseudomonadaceae</taxon>
        <taxon>Pseudomonas</taxon>
    </lineage>
</organism>
<evidence type="ECO:0000313" key="1">
    <source>
        <dbReference type="EMBL" id="MCV4378967.1"/>
    </source>
</evidence>
<dbReference type="InterPro" id="IPR029063">
    <property type="entry name" value="SAM-dependent_MTases_sf"/>
</dbReference>
<protein>
    <submittedName>
        <fullName evidence="1">Site-specific DNA-methyltransferase</fullName>
    </submittedName>
</protein>
<dbReference type="EMBL" id="JAOXML010000020">
    <property type="protein sequence ID" value="MCV4378967.1"/>
    <property type="molecule type" value="Genomic_DNA"/>
</dbReference>
<reference evidence="1 2" key="1">
    <citation type="submission" date="2022-10" db="EMBL/GenBank/DDBJ databases">
        <title>Characterization of Pseudomonas capsici strains from pepper and tomato in Georgia.</title>
        <authorList>
            <person name="Zhao M."/>
            <person name="Dutta B."/>
        </authorList>
    </citation>
    <scope>NUCLEOTIDE SEQUENCE [LARGE SCALE GENOMIC DNA]</scope>
    <source>
        <strain evidence="1 2">Pc20-5</strain>
    </source>
</reference>
<proteinExistence type="predicted"/>
<sequence length="481" mass="53612">MSPKAEILLENVEETRANLDLGLCYGLGVDMTARQTGLSGSKDEKSAELRRRLSSRTDCDSNFWAFSELRRRSGNHALFQYPAMMVPELQGALLDDLIAVENDISLVYDPFSGSGTVMLESLYRGINYYGSDINPMAILLCEVKSAPPDVEAASNAASLVITMAKASVSSDFNFPKIDKWFKPEIKDGLSKLRKSIIDHSDKTVRKFLWVCLAETIRLVSNSRSSTFKLHTYSLEDIARRETDAIKAFKIVCEQNLSRLKLHWSRISARPNQEISPAAALSSGSVSNVWKASKLADVLMTSPPYGDNKTTVPYGQHSYLPLRWIDPIDLHDGFDPFLLDSTSRIDTLSLGGSLRFADQARNELCTVSPSLESFLIEIEHADPLRKKTLSFCRDYRESLMVISPRLKLGAFCFFTLGERRIGGKTFPLVDITKEFLTANGHEIVTTVERVLPGSRKRMAAKNSEGSTMASEWILVTRSWGGV</sequence>
<dbReference type="Proteomes" id="UP001207294">
    <property type="component" value="Unassembled WGS sequence"/>
</dbReference>
<evidence type="ECO:0000313" key="2">
    <source>
        <dbReference type="Proteomes" id="UP001207294"/>
    </source>
</evidence>
<keyword evidence="2" id="KW-1185">Reference proteome</keyword>
<gene>
    <name evidence="1" type="ORF">OH718_20400</name>
</gene>
<dbReference type="SUPFAM" id="SSF53335">
    <property type="entry name" value="S-adenosyl-L-methionine-dependent methyltransferases"/>
    <property type="match status" value="1"/>
</dbReference>
<comment type="caution">
    <text evidence="1">The sequence shown here is derived from an EMBL/GenBank/DDBJ whole genome shotgun (WGS) entry which is preliminary data.</text>
</comment>
<dbReference type="Gene3D" id="3.40.50.150">
    <property type="entry name" value="Vaccinia Virus protein VP39"/>
    <property type="match status" value="1"/>
</dbReference>
<dbReference type="RefSeq" id="WP_263943401.1">
    <property type="nucleotide sequence ID" value="NZ_JAOXMH010000019.1"/>
</dbReference>
<accession>A0ABT3C1I7</accession>
<name>A0ABT3C1I7_9PSED</name>